<dbReference type="InterPro" id="IPR014016">
    <property type="entry name" value="UvrD-like_ATP-bd"/>
</dbReference>
<evidence type="ECO:0000256" key="10">
    <source>
        <dbReference type="ARBA" id="ARBA00034923"/>
    </source>
</evidence>
<keyword evidence="3 12" id="KW-0378">Hydrolase</keyword>
<dbReference type="SUPFAM" id="SSF52540">
    <property type="entry name" value="P-loop containing nucleoside triphosphate hydrolases"/>
    <property type="match status" value="1"/>
</dbReference>
<dbReference type="Gene3D" id="1.10.10.160">
    <property type="match status" value="1"/>
</dbReference>
<dbReference type="InterPro" id="IPR014017">
    <property type="entry name" value="DNA_helicase_UvrD-like_C"/>
</dbReference>
<evidence type="ECO:0000256" key="4">
    <source>
        <dbReference type="ARBA" id="ARBA00022806"/>
    </source>
</evidence>
<dbReference type="InterPro" id="IPR027417">
    <property type="entry name" value="P-loop_NTPase"/>
</dbReference>
<keyword evidence="4 12" id="KW-0347">Helicase</keyword>
<dbReference type="PROSITE" id="PS51198">
    <property type="entry name" value="UVRD_HELICASE_ATP_BIND"/>
    <property type="match status" value="1"/>
</dbReference>
<evidence type="ECO:0000313" key="17">
    <source>
        <dbReference type="Proteomes" id="UP001297600"/>
    </source>
</evidence>
<evidence type="ECO:0000256" key="13">
    <source>
        <dbReference type="SAM" id="MobiDB-lite"/>
    </source>
</evidence>
<feature type="domain" description="UvrD-like helicase C-terminal" evidence="15">
    <location>
        <begin position="301"/>
        <end position="584"/>
    </location>
</feature>
<dbReference type="RefSeq" id="WP_237980595.1">
    <property type="nucleotide sequence ID" value="NZ_JAKNCT010000016.1"/>
</dbReference>
<dbReference type="CDD" id="cd18807">
    <property type="entry name" value="SF1_C_UvrD"/>
    <property type="match status" value="1"/>
</dbReference>
<dbReference type="EMBL" id="JAKNCT010000016">
    <property type="protein sequence ID" value="MCG5031929.1"/>
    <property type="molecule type" value="Genomic_DNA"/>
</dbReference>
<evidence type="ECO:0000256" key="6">
    <source>
        <dbReference type="ARBA" id="ARBA00023125"/>
    </source>
</evidence>
<dbReference type="InterPro" id="IPR013986">
    <property type="entry name" value="DExx_box_DNA_helicase_dom_sf"/>
</dbReference>
<evidence type="ECO:0000256" key="9">
    <source>
        <dbReference type="ARBA" id="ARBA00034808"/>
    </source>
</evidence>
<evidence type="ECO:0000313" key="16">
    <source>
        <dbReference type="EMBL" id="MCG5031929.1"/>
    </source>
</evidence>
<comment type="similarity">
    <text evidence="1">Belongs to the helicase family. UvrD subfamily.</text>
</comment>
<dbReference type="PROSITE" id="PS51217">
    <property type="entry name" value="UVRD_HELICASE_CTER"/>
    <property type="match status" value="1"/>
</dbReference>
<evidence type="ECO:0000259" key="14">
    <source>
        <dbReference type="PROSITE" id="PS51198"/>
    </source>
</evidence>
<comment type="catalytic activity">
    <reaction evidence="11">
        <text>ATP + H2O = ADP + phosphate + H(+)</text>
        <dbReference type="Rhea" id="RHEA:13065"/>
        <dbReference type="ChEBI" id="CHEBI:15377"/>
        <dbReference type="ChEBI" id="CHEBI:15378"/>
        <dbReference type="ChEBI" id="CHEBI:30616"/>
        <dbReference type="ChEBI" id="CHEBI:43474"/>
        <dbReference type="ChEBI" id="CHEBI:456216"/>
        <dbReference type="EC" id="5.6.2.4"/>
    </reaction>
</comment>
<feature type="binding site" evidence="12">
    <location>
        <begin position="30"/>
        <end position="37"/>
    </location>
    <ligand>
        <name>ATP</name>
        <dbReference type="ChEBI" id="CHEBI:30616"/>
    </ligand>
</feature>
<accession>A0ABS9MTL2</accession>
<gene>
    <name evidence="16" type="ORF">MAF45_10825</name>
</gene>
<evidence type="ECO:0000256" key="3">
    <source>
        <dbReference type="ARBA" id="ARBA00022801"/>
    </source>
</evidence>
<evidence type="ECO:0000256" key="2">
    <source>
        <dbReference type="ARBA" id="ARBA00022741"/>
    </source>
</evidence>
<name>A0ABS9MTL2_9BURK</name>
<protein>
    <recommendedName>
        <fullName evidence="9">DNA 3'-5' helicase</fullName>
        <ecNumber evidence="9">5.6.2.4</ecNumber>
    </recommendedName>
    <alternativeName>
        <fullName evidence="10">DNA 3'-5' helicase II</fullName>
    </alternativeName>
</protein>
<dbReference type="CDD" id="cd17932">
    <property type="entry name" value="DEXQc_UvrD"/>
    <property type="match status" value="1"/>
</dbReference>
<evidence type="ECO:0000256" key="7">
    <source>
        <dbReference type="ARBA" id="ARBA00023235"/>
    </source>
</evidence>
<organism evidence="16 17">
    <name type="scientific">Mesosutterella porci</name>
    <dbReference type="NCBI Taxonomy" id="2915351"/>
    <lineage>
        <taxon>Bacteria</taxon>
        <taxon>Pseudomonadati</taxon>
        <taxon>Pseudomonadota</taxon>
        <taxon>Betaproteobacteria</taxon>
        <taxon>Burkholderiales</taxon>
        <taxon>Sutterellaceae</taxon>
        <taxon>Mesosutterella</taxon>
    </lineage>
</organism>
<reference evidence="16 17" key="1">
    <citation type="submission" date="2022-02" db="EMBL/GenBank/DDBJ databases">
        <title>Mesosutterella porci, a novel member of the family Sutterellaceae from pig feces.</title>
        <authorList>
            <person name="Wylensek D."/>
            <person name="Clavel T."/>
        </authorList>
    </citation>
    <scope>NUCLEOTIDE SEQUENCE [LARGE SCALE GENOMIC DNA]</scope>
    <source>
        <strain evidence="17">oilRF-744-wt-GAM-9</strain>
    </source>
</reference>
<dbReference type="Gene3D" id="3.40.50.300">
    <property type="entry name" value="P-loop containing nucleotide triphosphate hydrolases"/>
    <property type="match status" value="2"/>
</dbReference>
<sequence>MTQEDPLTAGLNPQQREAVTFPDQNVLVLAGAGSGKTRVLTSRIAWLIREGRARPSGILAVTFTNKASREMLERIERQMPGVSTRGMWVGTFHGLCNRLLRVHAAEAGLQPSFQIIDQADQLSVVKRVMKAAGVGKETIEPRAVQSYISRMKEEGLRASEVKGPDMHTANAAVALQLYRAYERLCVEEGIVDFAELLLRSYELLQRNELIRRHYEQRFSHILVDEFQDTNVLQYRWLKTLAGYGRGPEREEGAANTIFAVGDDDQSIYAFRGANVGNMDDFRRELGVRKVIRLEQNYRSTGHILGAANALIGCNTKRLGKNLWTDAGEGSRIQVMPCPSGEAEARFVAEEIESGHSRGRSYRDFAVLYRSNAQSRAIESVLMAGGIPYRIYGGHRFFERAHVKDVLAYLRLVENPSDNTAFLRAVNTPARGVGAKTLEKLDETARAADLSLMGAVSEMKGAAASKLRGFGELVMGIRRAASGRSLTDLVRIVLERSTLKGYYEDLDRREKTAKAEDLSEIVNAAAAFLKSADIDPEADAMEPRGEDELSPLSSFLALATLEAGDNQAGAEADAVQLMTVHAAKGLEFPVVFITGLEENLFPHVSSLREGGQAGREEERRLMYVAITRAKRELYLTYAARRFINGTYQNEQQSSFLDEIPREHLSWRRSPAGLSEEAEAWGEGGGRRNAASGRGGWSGRRGSDEDSGQERTSYGYSWRPRGADSSYNGSKSEPLLKKRTEAGWSAGQHVRHPKFGKGVVISVSGSGDLTKVQVAFAGAGVKQLLASMAKLEKI</sequence>
<keyword evidence="5 12" id="KW-0067">ATP-binding</keyword>
<evidence type="ECO:0000259" key="15">
    <source>
        <dbReference type="PROSITE" id="PS51217"/>
    </source>
</evidence>
<dbReference type="InterPro" id="IPR000212">
    <property type="entry name" value="DNA_helicase_UvrD/REP"/>
</dbReference>
<evidence type="ECO:0000256" key="12">
    <source>
        <dbReference type="PROSITE-ProRule" id="PRU00560"/>
    </source>
</evidence>
<proteinExistence type="inferred from homology"/>
<feature type="region of interest" description="Disordered" evidence="13">
    <location>
        <begin position="674"/>
        <end position="732"/>
    </location>
</feature>
<keyword evidence="6" id="KW-0238">DNA-binding</keyword>
<dbReference type="EC" id="5.6.2.4" evidence="9"/>
<dbReference type="Proteomes" id="UP001297600">
    <property type="component" value="Unassembled WGS sequence"/>
</dbReference>
<dbReference type="PANTHER" id="PTHR11070">
    <property type="entry name" value="UVRD / RECB / PCRA DNA HELICASE FAMILY MEMBER"/>
    <property type="match status" value="1"/>
</dbReference>
<evidence type="ECO:0000256" key="5">
    <source>
        <dbReference type="ARBA" id="ARBA00022840"/>
    </source>
</evidence>
<dbReference type="Pfam" id="PF13361">
    <property type="entry name" value="UvrD_C"/>
    <property type="match status" value="1"/>
</dbReference>
<evidence type="ECO:0000256" key="8">
    <source>
        <dbReference type="ARBA" id="ARBA00034617"/>
    </source>
</evidence>
<comment type="caution">
    <text evidence="16">The sequence shown here is derived from an EMBL/GenBank/DDBJ whole genome shotgun (WGS) entry which is preliminary data.</text>
</comment>
<evidence type="ECO:0000256" key="11">
    <source>
        <dbReference type="ARBA" id="ARBA00048988"/>
    </source>
</evidence>
<dbReference type="Pfam" id="PF21196">
    <property type="entry name" value="PcrA_UvrD_tudor"/>
    <property type="match status" value="1"/>
</dbReference>
<dbReference type="Pfam" id="PF00580">
    <property type="entry name" value="UvrD-helicase"/>
    <property type="match status" value="1"/>
</dbReference>
<keyword evidence="7" id="KW-0413">Isomerase</keyword>
<feature type="domain" description="UvrD-like helicase ATP-binding" evidence="14">
    <location>
        <begin position="9"/>
        <end position="300"/>
    </location>
</feature>
<dbReference type="Gene3D" id="1.10.486.10">
    <property type="entry name" value="PCRA, domain 4"/>
    <property type="match status" value="1"/>
</dbReference>
<keyword evidence="17" id="KW-1185">Reference proteome</keyword>
<comment type="catalytic activity">
    <reaction evidence="8">
        <text>Couples ATP hydrolysis with the unwinding of duplex DNA by translocating in the 3'-5' direction.</text>
        <dbReference type="EC" id="5.6.2.4"/>
    </reaction>
</comment>
<evidence type="ECO:0000256" key="1">
    <source>
        <dbReference type="ARBA" id="ARBA00009922"/>
    </source>
</evidence>
<keyword evidence="2 12" id="KW-0547">Nucleotide-binding</keyword>
<dbReference type="PANTHER" id="PTHR11070:SF2">
    <property type="entry name" value="ATP-DEPENDENT DNA HELICASE SRS2"/>
    <property type="match status" value="1"/>
</dbReference>